<dbReference type="EMBL" id="KB030554">
    <property type="protein sequence ID" value="ELK14953.1"/>
    <property type="molecule type" value="Genomic_DNA"/>
</dbReference>
<dbReference type="Proteomes" id="UP000010552">
    <property type="component" value="Unassembled WGS sequence"/>
</dbReference>
<evidence type="ECO:0000313" key="3">
    <source>
        <dbReference type="Proteomes" id="UP000010552"/>
    </source>
</evidence>
<evidence type="ECO:0000256" key="1">
    <source>
        <dbReference type="SAM" id="MobiDB-lite"/>
    </source>
</evidence>
<reference evidence="3" key="1">
    <citation type="journal article" date="2013" name="Science">
        <title>Comparative analysis of bat genomes provides insight into the evolution of flight and immunity.</title>
        <authorList>
            <person name="Zhang G."/>
            <person name="Cowled C."/>
            <person name="Shi Z."/>
            <person name="Huang Z."/>
            <person name="Bishop-Lilly K.A."/>
            <person name="Fang X."/>
            <person name="Wynne J.W."/>
            <person name="Xiong Z."/>
            <person name="Baker M.L."/>
            <person name="Zhao W."/>
            <person name="Tachedjian M."/>
            <person name="Zhu Y."/>
            <person name="Zhou P."/>
            <person name="Jiang X."/>
            <person name="Ng J."/>
            <person name="Yang L."/>
            <person name="Wu L."/>
            <person name="Xiao J."/>
            <person name="Feng Y."/>
            <person name="Chen Y."/>
            <person name="Sun X."/>
            <person name="Zhang Y."/>
            <person name="Marsh G.A."/>
            <person name="Crameri G."/>
            <person name="Broder C.C."/>
            <person name="Frey K.G."/>
            <person name="Wang L.F."/>
            <person name="Wang J."/>
        </authorList>
    </citation>
    <scope>NUCLEOTIDE SEQUENCE [LARGE SCALE GENOMIC DNA]</scope>
</reference>
<feature type="compositionally biased region" description="Basic and acidic residues" evidence="1">
    <location>
        <begin position="99"/>
        <end position="117"/>
    </location>
</feature>
<dbReference type="PROSITE" id="PS51663">
    <property type="entry name" value="STATHMIN_3"/>
    <property type="match status" value="1"/>
</dbReference>
<dbReference type="SUPFAM" id="SSF101494">
    <property type="entry name" value="Stathmin"/>
    <property type="match status" value="1"/>
</dbReference>
<dbReference type="FunCoup" id="L5KVY3">
    <property type="interactions" value="15"/>
</dbReference>
<sequence length="199" mass="22099">MGCGPSQPAEEQRCVPAPRKGWEEGFKADVGVTYSEENCSPQIGAALLKDTAGSPKGLDKQVHMTEKPLRKPPARLKKLKIKKEVKDFTMKDLEEKMQAVEERRKTKEEEIRKKLQSDRLLPPADHLDSAEPTGAEAPFAKGLNPVSSAVCDLSDLQGGKPLKRRKSESDMTSSDRNYSYEGVGVVESDMFYNQADDIF</sequence>
<keyword evidence="3" id="KW-1185">Reference proteome</keyword>
<dbReference type="InterPro" id="IPR000956">
    <property type="entry name" value="Stathmin_fam"/>
</dbReference>
<feature type="region of interest" description="Disordered" evidence="1">
    <location>
        <begin position="99"/>
        <end position="179"/>
    </location>
</feature>
<evidence type="ECO:0000313" key="2">
    <source>
        <dbReference type="EMBL" id="ELK14953.1"/>
    </source>
</evidence>
<feature type="region of interest" description="Disordered" evidence="1">
    <location>
        <begin position="48"/>
        <end position="71"/>
    </location>
</feature>
<proteinExistence type="predicted"/>
<dbReference type="PANTHER" id="PTHR10104">
    <property type="entry name" value="STATHMIN"/>
    <property type="match status" value="1"/>
</dbReference>
<feature type="compositionally biased region" description="Basic and acidic residues" evidence="1">
    <location>
        <begin position="57"/>
        <end position="69"/>
    </location>
</feature>
<dbReference type="PANTHER" id="PTHR10104:SF20">
    <property type="entry name" value="STATHMIN DOMAIN-CONTAINING PROTEIN 1"/>
    <property type="match status" value="1"/>
</dbReference>
<evidence type="ECO:0008006" key="4">
    <source>
        <dbReference type="Google" id="ProtNLM"/>
    </source>
</evidence>
<accession>L5KVY3</accession>
<dbReference type="STRING" id="9402.L5KVY3"/>
<dbReference type="eggNOG" id="ENOG502S3US">
    <property type="taxonomic scope" value="Eukaryota"/>
</dbReference>
<dbReference type="GO" id="GO:0031110">
    <property type="term" value="P:regulation of microtubule polymerization or depolymerization"/>
    <property type="evidence" value="ECO:0007669"/>
    <property type="project" value="InterPro"/>
</dbReference>
<dbReference type="InParanoid" id="L5KVY3"/>
<dbReference type="AlphaFoldDB" id="L5KVY3"/>
<dbReference type="InterPro" id="IPR036002">
    <property type="entry name" value="Stathmin_sf"/>
</dbReference>
<feature type="region of interest" description="Disordered" evidence="1">
    <location>
        <begin position="1"/>
        <end position="20"/>
    </location>
</feature>
<protein>
    <recommendedName>
        <fullName evidence="4">Stathmin domain-containing protein 1</fullName>
    </recommendedName>
</protein>
<gene>
    <name evidence="2" type="ORF">PAL_GLEAN10016426</name>
</gene>
<name>L5KVY3_PTEAL</name>
<organism evidence="2 3">
    <name type="scientific">Pteropus alecto</name>
    <name type="common">Black flying fox</name>
    <dbReference type="NCBI Taxonomy" id="9402"/>
    <lineage>
        <taxon>Eukaryota</taxon>
        <taxon>Metazoa</taxon>
        <taxon>Chordata</taxon>
        <taxon>Craniata</taxon>
        <taxon>Vertebrata</taxon>
        <taxon>Euteleostomi</taxon>
        <taxon>Mammalia</taxon>
        <taxon>Eutheria</taxon>
        <taxon>Laurasiatheria</taxon>
        <taxon>Chiroptera</taxon>
        <taxon>Yinpterochiroptera</taxon>
        <taxon>Pteropodoidea</taxon>
        <taxon>Pteropodidae</taxon>
        <taxon>Pteropodinae</taxon>
        <taxon>Pteropus</taxon>
    </lineage>
</organism>